<comment type="caution">
    <text evidence="1">The sequence shown here is derived from an EMBL/GenBank/DDBJ whole genome shotgun (WGS) entry which is preliminary data.</text>
</comment>
<name>A0A9J5ZRU1_SOLCO</name>
<dbReference type="EMBL" id="JACXVP010000003">
    <property type="protein sequence ID" value="KAG5614926.1"/>
    <property type="molecule type" value="Genomic_DNA"/>
</dbReference>
<protein>
    <submittedName>
        <fullName evidence="1">Uncharacterized protein</fullName>
    </submittedName>
</protein>
<reference evidence="1 2" key="1">
    <citation type="submission" date="2020-09" db="EMBL/GenBank/DDBJ databases">
        <title>De no assembly of potato wild relative species, Solanum commersonii.</title>
        <authorList>
            <person name="Cho K."/>
        </authorList>
    </citation>
    <scope>NUCLEOTIDE SEQUENCE [LARGE SCALE GENOMIC DNA]</scope>
    <source>
        <strain evidence="1">LZ3.2</strain>
        <tissue evidence="1">Leaf</tissue>
    </source>
</reference>
<organism evidence="1 2">
    <name type="scientific">Solanum commersonii</name>
    <name type="common">Commerson's wild potato</name>
    <name type="synonym">Commerson's nightshade</name>
    <dbReference type="NCBI Taxonomy" id="4109"/>
    <lineage>
        <taxon>Eukaryota</taxon>
        <taxon>Viridiplantae</taxon>
        <taxon>Streptophyta</taxon>
        <taxon>Embryophyta</taxon>
        <taxon>Tracheophyta</taxon>
        <taxon>Spermatophyta</taxon>
        <taxon>Magnoliopsida</taxon>
        <taxon>eudicotyledons</taxon>
        <taxon>Gunneridae</taxon>
        <taxon>Pentapetalae</taxon>
        <taxon>asterids</taxon>
        <taxon>lamiids</taxon>
        <taxon>Solanales</taxon>
        <taxon>Solanaceae</taxon>
        <taxon>Solanoideae</taxon>
        <taxon>Solaneae</taxon>
        <taxon>Solanum</taxon>
    </lineage>
</organism>
<accession>A0A9J5ZRU1</accession>
<keyword evidence="2" id="KW-1185">Reference proteome</keyword>
<proteinExistence type="predicted"/>
<evidence type="ECO:0000313" key="2">
    <source>
        <dbReference type="Proteomes" id="UP000824120"/>
    </source>
</evidence>
<gene>
    <name evidence="1" type="ORF">H5410_014750</name>
</gene>
<sequence length="62" mass="7072">MSHRCTHAMSDVCRPWLMLPVVGRRCSTNARRPRLMSSSRCAHATVDACRSWPKSPLVDRYA</sequence>
<dbReference type="Proteomes" id="UP000824120">
    <property type="component" value="Chromosome 3"/>
</dbReference>
<dbReference type="AlphaFoldDB" id="A0A9J5ZRU1"/>
<evidence type="ECO:0000313" key="1">
    <source>
        <dbReference type="EMBL" id="KAG5614926.1"/>
    </source>
</evidence>